<keyword evidence="1" id="KW-0472">Membrane</keyword>
<accession>A2C9Z9</accession>
<sequence>MKQSFFFRLISLITFLLSCYTWWLLYNQQSLLWILLGLMLLVTMLTSIYGLRSVRRFLAVPGLSLPISDFLLTASAIGYFASALVGFLILIFQLPFPDKSFMIFPLIIAGLIFAGATLGVYQDQI</sequence>
<reference evidence="2 3" key="1">
    <citation type="journal article" date="2007" name="PLoS Genet.">
        <title>Patterns and implications of gene gain and loss in the evolution of Prochlorococcus.</title>
        <authorList>
            <person name="Kettler G.C."/>
            <person name="Martiny A.C."/>
            <person name="Huang K."/>
            <person name="Zucker J."/>
            <person name="Coleman M.L."/>
            <person name="Rodrigue S."/>
            <person name="Chen F."/>
            <person name="Lapidus A."/>
            <person name="Ferriera S."/>
            <person name="Johnson J."/>
            <person name="Steglich C."/>
            <person name="Church G.M."/>
            <person name="Richardson P."/>
            <person name="Chisholm S.W."/>
        </authorList>
    </citation>
    <scope>NUCLEOTIDE SEQUENCE [LARGE SCALE GENOMIC DNA]</scope>
    <source>
        <strain evidence="2 3">MIT 9303</strain>
    </source>
</reference>
<feature type="transmembrane region" description="Helical" evidence="1">
    <location>
        <begin position="5"/>
        <end position="25"/>
    </location>
</feature>
<gene>
    <name evidence="2" type="ordered locus">P9303_15651</name>
</gene>
<name>A2C9Z9_PROM3</name>
<organism evidence="2 3">
    <name type="scientific">Prochlorococcus marinus (strain MIT 9303)</name>
    <dbReference type="NCBI Taxonomy" id="59922"/>
    <lineage>
        <taxon>Bacteria</taxon>
        <taxon>Bacillati</taxon>
        <taxon>Cyanobacteriota</taxon>
        <taxon>Cyanophyceae</taxon>
        <taxon>Synechococcales</taxon>
        <taxon>Prochlorococcaceae</taxon>
        <taxon>Prochlorococcus</taxon>
    </lineage>
</organism>
<dbReference type="KEGG" id="pmf:P9303_15651"/>
<evidence type="ECO:0000256" key="1">
    <source>
        <dbReference type="SAM" id="Phobius"/>
    </source>
</evidence>
<dbReference type="BioCyc" id="PMAR59922:G1G80-1360-MONOMER"/>
<evidence type="ECO:0000313" key="2">
    <source>
        <dbReference type="EMBL" id="ABM78309.1"/>
    </source>
</evidence>
<dbReference type="HOGENOM" id="CLU_1990680_0_0_3"/>
<dbReference type="EMBL" id="CP000554">
    <property type="protein sequence ID" value="ABM78309.1"/>
    <property type="molecule type" value="Genomic_DNA"/>
</dbReference>
<dbReference type="Proteomes" id="UP000002274">
    <property type="component" value="Chromosome"/>
</dbReference>
<proteinExistence type="predicted"/>
<feature type="transmembrane region" description="Helical" evidence="1">
    <location>
        <begin position="31"/>
        <end position="51"/>
    </location>
</feature>
<dbReference type="PROSITE" id="PS51257">
    <property type="entry name" value="PROKAR_LIPOPROTEIN"/>
    <property type="match status" value="1"/>
</dbReference>
<feature type="transmembrane region" description="Helical" evidence="1">
    <location>
        <begin position="71"/>
        <end position="94"/>
    </location>
</feature>
<feature type="transmembrane region" description="Helical" evidence="1">
    <location>
        <begin position="100"/>
        <end position="121"/>
    </location>
</feature>
<dbReference type="AlphaFoldDB" id="A2C9Z9"/>
<keyword evidence="1 2" id="KW-0812">Transmembrane</keyword>
<keyword evidence="1" id="KW-1133">Transmembrane helix</keyword>
<protein>
    <submittedName>
        <fullName evidence="2">Possible Sodium:sulfate symporter transmembrane</fullName>
    </submittedName>
</protein>
<evidence type="ECO:0000313" key="3">
    <source>
        <dbReference type="Proteomes" id="UP000002274"/>
    </source>
</evidence>